<dbReference type="Gene3D" id="3.20.20.30">
    <property type="entry name" value="Luciferase-like domain"/>
    <property type="match status" value="1"/>
</dbReference>
<evidence type="ECO:0000256" key="5">
    <source>
        <dbReference type="ARBA" id="ARBA00033748"/>
    </source>
</evidence>
<evidence type="ECO:0000256" key="4">
    <source>
        <dbReference type="ARBA" id="ARBA00023033"/>
    </source>
</evidence>
<dbReference type="SUPFAM" id="SSF51679">
    <property type="entry name" value="Bacterial luciferase-like"/>
    <property type="match status" value="1"/>
</dbReference>
<keyword evidence="3" id="KW-0560">Oxidoreductase</keyword>
<proteinExistence type="inferred from homology"/>
<dbReference type="GO" id="GO:0004497">
    <property type="term" value="F:monooxygenase activity"/>
    <property type="evidence" value="ECO:0007669"/>
    <property type="project" value="UniProtKB-KW"/>
</dbReference>
<dbReference type="PANTHER" id="PTHR30011:SF16">
    <property type="entry name" value="C2H2 FINGER DOMAIN TRANSCRIPTION FACTOR (EUROFUNG)-RELATED"/>
    <property type="match status" value="1"/>
</dbReference>
<protein>
    <submittedName>
        <fullName evidence="8">FMNH2-utilizing oxygenase</fullName>
    </submittedName>
</protein>
<evidence type="ECO:0000313" key="8">
    <source>
        <dbReference type="EMBL" id="BBY29547.1"/>
    </source>
</evidence>
<keyword evidence="2 6" id="KW-0288">FMN</keyword>
<accession>A0A7I7QU92</accession>
<name>A0A7I7QU92_9MYCO</name>
<keyword evidence="4" id="KW-0503">Monooxygenase</keyword>
<gene>
    <name evidence="8" type="ORF">MSEDJ_36430</name>
</gene>
<sequence length="391" mass="42605">MSREASQQAQSLHLAVALDGTGWHPASWREPGARPRELLTARYWTDLVTAAERGLLDFVTIEDALALQSEDGSTPDDRTDRTDRVGGRLDAVLIASRVAPLTRHVGFLPAAVVTHTEPFHLSKAIATLDYVSSGRAGLRVRVAPSPATARHFGRRDVPSVDELFAEAADYVEVVRRLWDSWEDDAVIRDVGTGRYVDRNRLHYIDFEGDYFSVRGPSITPRPPQGQPVVAALTHGGPADGLVVTSADVGFVTPRDTAEAITRVGDVAALRPDGLDPVRLFADVEVVLADTDAEAAARRDRLDERAGVEHRSDAHTFVGTPAGLADLLQEWHAAGLAGFRLRPAVLPDDLTRIVDALVPELQRRGAFRTSYAARTFREALGLPRPVNRYATA</sequence>
<evidence type="ECO:0000256" key="2">
    <source>
        <dbReference type="ARBA" id="ARBA00022643"/>
    </source>
</evidence>
<dbReference type="RefSeq" id="WP_163798406.1">
    <property type="nucleotide sequence ID" value="NZ_AP022588.1"/>
</dbReference>
<reference evidence="8 9" key="1">
    <citation type="journal article" date="2019" name="Emerg. Microbes Infect.">
        <title>Comprehensive subspecies identification of 175 nontuberculous mycobacteria species based on 7547 genomic profiles.</title>
        <authorList>
            <person name="Matsumoto Y."/>
            <person name="Kinjo T."/>
            <person name="Motooka D."/>
            <person name="Nabeya D."/>
            <person name="Jung N."/>
            <person name="Uechi K."/>
            <person name="Horii T."/>
            <person name="Iida T."/>
            <person name="Fujita J."/>
            <person name="Nakamura S."/>
        </authorList>
    </citation>
    <scope>NUCLEOTIDE SEQUENCE [LARGE SCALE GENOMIC DNA]</scope>
    <source>
        <strain evidence="8 9">JCM 17899</strain>
    </source>
</reference>
<feature type="binding site" evidence="6">
    <location>
        <position position="63"/>
    </location>
    <ligand>
        <name>FMN</name>
        <dbReference type="ChEBI" id="CHEBI:58210"/>
    </ligand>
</feature>
<evidence type="ECO:0000256" key="3">
    <source>
        <dbReference type="ARBA" id="ARBA00023002"/>
    </source>
</evidence>
<dbReference type="InterPro" id="IPR016215">
    <property type="entry name" value="NTA_MOA"/>
</dbReference>
<dbReference type="PIRSF" id="PIRSF000337">
    <property type="entry name" value="NTA_MOA"/>
    <property type="match status" value="1"/>
</dbReference>
<dbReference type="Pfam" id="PF00296">
    <property type="entry name" value="Bac_luciferase"/>
    <property type="match status" value="1"/>
</dbReference>
<evidence type="ECO:0000259" key="7">
    <source>
        <dbReference type="Pfam" id="PF00296"/>
    </source>
</evidence>
<dbReference type="InterPro" id="IPR036661">
    <property type="entry name" value="Luciferase-like_sf"/>
</dbReference>
<dbReference type="PANTHER" id="PTHR30011">
    <property type="entry name" value="ALKANESULFONATE MONOOXYGENASE-RELATED"/>
    <property type="match status" value="1"/>
</dbReference>
<keyword evidence="9" id="KW-1185">Reference proteome</keyword>
<evidence type="ECO:0000256" key="6">
    <source>
        <dbReference type="PIRSR" id="PIRSR000337-1"/>
    </source>
</evidence>
<dbReference type="KEGG" id="msei:MSEDJ_36430"/>
<dbReference type="InterPro" id="IPR051260">
    <property type="entry name" value="Diverse_substr_monoxygenases"/>
</dbReference>
<keyword evidence="1 6" id="KW-0285">Flavoprotein</keyword>
<dbReference type="Proteomes" id="UP000467193">
    <property type="component" value="Chromosome"/>
</dbReference>
<evidence type="ECO:0000256" key="1">
    <source>
        <dbReference type="ARBA" id="ARBA00022630"/>
    </source>
</evidence>
<comment type="similarity">
    <text evidence="5">Belongs to the NtaA/SnaA/DszA monooxygenase family.</text>
</comment>
<feature type="domain" description="Luciferase-like" evidence="7">
    <location>
        <begin position="39"/>
        <end position="298"/>
    </location>
</feature>
<dbReference type="EMBL" id="AP022588">
    <property type="protein sequence ID" value="BBY29547.1"/>
    <property type="molecule type" value="Genomic_DNA"/>
</dbReference>
<organism evidence="8 9">
    <name type="scientific">Mycolicibacterium sediminis</name>
    <dbReference type="NCBI Taxonomy" id="1286180"/>
    <lineage>
        <taxon>Bacteria</taxon>
        <taxon>Bacillati</taxon>
        <taxon>Actinomycetota</taxon>
        <taxon>Actinomycetes</taxon>
        <taxon>Mycobacteriales</taxon>
        <taxon>Mycobacteriaceae</taxon>
        <taxon>Mycolicibacterium</taxon>
    </lineage>
</organism>
<dbReference type="GO" id="GO:0016705">
    <property type="term" value="F:oxidoreductase activity, acting on paired donors, with incorporation or reduction of molecular oxygen"/>
    <property type="evidence" value="ECO:0007669"/>
    <property type="project" value="InterPro"/>
</dbReference>
<dbReference type="InterPro" id="IPR011251">
    <property type="entry name" value="Luciferase-like_dom"/>
</dbReference>
<dbReference type="AlphaFoldDB" id="A0A7I7QU92"/>
<evidence type="ECO:0000313" key="9">
    <source>
        <dbReference type="Proteomes" id="UP000467193"/>
    </source>
</evidence>